<protein>
    <submittedName>
        <fullName evidence="1">Nitroreductase family deazaflavin-dependent oxidoreductase</fullName>
    </submittedName>
</protein>
<evidence type="ECO:0000313" key="2">
    <source>
        <dbReference type="Proteomes" id="UP000678016"/>
    </source>
</evidence>
<organism evidence="1 2">
    <name type="scientific">Nocardiopsis akebiae</name>
    <dbReference type="NCBI Taxonomy" id="2831968"/>
    <lineage>
        <taxon>Bacteria</taxon>
        <taxon>Bacillati</taxon>
        <taxon>Actinomycetota</taxon>
        <taxon>Actinomycetes</taxon>
        <taxon>Streptosporangiales</taxon>
        <taxon>Nocardiopsidaceae</taxon>
        <taxon>Nocardiopsis</taxon>
    </lineage>
</organism>
<dbReference type="InterPro" id="IPR012349">
    <property type="entry name" value="Split_barrel_FMN-bd"/>
</dbReference>
<accession>A0ABX8BYR5</accession>
<reference evidence="2" key="1">
    <citation type="submission" date="2021-05" db="EMBL/GenBank/DDBJ databases">
        <title>Direct Submission.</title>
        <authorList>
            <person name="Li K."/>
            <person name="Gao J."/>
        </authorList>
    </citation>
    <scope>NUCLEOTIDE SEQUENCE [LARGE SCALE GENOMIC DNA]</scope>
    <source>
        <strain evidence="2">HDS12</strain>
    </source>
</reference>
<dbReference type="Proteomes" id="UP000678016">
    <property type="component" value="Chromosome"/>
</dbReference>
<gene>
    <name evidence="1" type="ORF">KGD83_18120</name>
</gene>
<dbReference type="EMBL" id="CP074132">
    <property type="protein sequence ID" value="QUX27236.1"/>
    <property type="molecule type" value="Genomic_DNA"/>
</dbReference>
<evidence type="ECO:0000313" key="1">
    <source>
        <dbReference type="EMBL" id="QUX27236.1"/>
    </source>
</evidence>
<proteinExistence type="predicted"/>
<dbReference type="Gene3D" id="2.30.110.10">
    <property type="entry name" value="Electron Transport, Fmn-binding Protein, Chain A"/>
    <property type="match status" value="1"/>
</dbReference>
<sequence>MSFAQPPTTPLRRALFRAPIWIYRTGLGGLMGRRFVLLTHRGRATGEARQAVLEVIGGDAAEGSVLVASGYGRRSQWFRNVEREPRVLFQLGNRRHRGTAAVLSPQESGEALVSYAEQHPAAAVALLRALGYEVDDSDGWFERRGADIGNDIPVVRLSPAGAAGERRPGLSGRYT</sequence>
<dbReference type="RefSeq" id="WP_212640311.1">
    <property type="nucleotide sequence ID" value="NZ_CP074132.1"/>
</dbReference>
<keyword evidence="2" id="KW-1185">Reference proteome</keyword>
<dbReference type="NCBIfam" id="TIGR00026">
    <property type="entry name" value="hi_GC_TIGR00026"/>
    <property type="match status" value="1"/>
</dbReference>
<dbReference type="InterPro" id="IPR004378">
    <property type="entry name" value="F420H2_quin_Rdtase"/>
</dbReference>
<name>A0ABX8BYR5_9ACTN</name>
<dbReference type="Pfam" id="PF04075">
    <property type="entry name" value="F420H2_quin_red"/>
    <property type="match status" value="1"/>
</dbReference>